<organism evidence="6 7">
    <name type="scientific">Fusarium anthophilum</name>
    <dbReference type="NCBI Taxonomy" id="48485"/>
    <lineage>
        <taxon>Eukaryota</taxon>
        <taxon>Fungi</taxon>
        <taxon>Dikarya</taxon>
        <taxon>Ascomycota</taxon>
        <taxon>Pezizomycotina</taxon>
        <taxon>Sordariomycetes</taxon>
        <taxon>Hypocreomycetidae</taxon>
        <taxon>Hypocreales</taxon>
        <taxon>Nectriaceae</taxon>
        <taxon>Fusarium</taxon>
        <taxon>Fusarium fujikuroi species complex</taxon>
    </lineage>
</organism>
<dbReference type="PANTHER" id="PTHR47424:SF15">
    <property type="entry name" value="ZN(II)2CYS6 TRANSCRIPTION FACTOR (EUROFUNG)"/>
    <property type="match status" value="1"/>
</dbReference>
<dbReference type="PANTHER" id="PTHR47424">
    <property type="entry name" value="REGULATORY PROTEIN GAL4"/>
    <property type="match status" value="1"/>
</dbReference>
<dbReference type="GO" id="GO:0000978">
    <property type="term" value="F:RNA polymerase II cis-regulatory region sequence-specific DNA binding"/>
    <property type="evidence" value="ECO:0007669"/>
    <property type="project" value="TreeGrafter"/>
</dbReference>
<dbReference type="GO" id="GO:0000435">
    <property type="term" value="P:positive regulation of transcription from RNA polymerase II promoter by galactose"/>
    <property type="evidence" value="ECO:0007669"/>
    <property type="project" value="TreeGrafter"/>
</dbReference>
<sequence length="664" mass="75081">MRSTVSHARGHLTTKSGTDRIPLTPIARQSQSPTNAPIGDIALDLSSDDETSPEGFNETNSRTNGKEFYGPAATLAFLLELRARISAFQRKLRDRQYSRLRTQSRTSLVNLMDGEEVDDSNDKDARRHLVQRTPETPAVAQSPNCQSQSPFHLTNATIEKACIEHYFSNIHHIYSFIDKARFLKRCQTEFWNYSIPEKPERSNFHLPSSTFAAVYNAVIAVGALTAPETFVTDTETSDTAEFWAELIKHSNRHHHTGTQPSRELAEIYFTRARISSSNFFEACNLDSQQAFFLMSIFCTYALKPHASYLYHGMAIRTATAIGVSNMADLRKNPVEGIRTWWMMYYHEMELCLVLGRETCLQDADRYPVFLARFGEPMPPSVEYDEYRFFGRCNTELARILKRILECLYHTGAFADAGQQRPNRHQTTLDLDAELTQWRTNLQPTYDLDVEPLKEPETITKRKIILRLRFHFAQIMIHRPFLVNTANSSPKPVTLDIHVHKCLGAAIDTIQFLYQTLKYRPFFRSWWYATSYTFNASSVILYCLVTGLYGGPDEAKTLTLGVEKALEILEAMDCITVARRCAKVTREMLEVAEMAAGNIVNGLVEYEQSNTLAAPVTNASQGGQQLHTAEVGQTLRSGGGQTTGDGTPSVALILLRKMMDMAIQE</sequence>
<evidence type="ECO:0000256" key="1">
    <source>
        <dbReference type="ARBA" id="ARBA00023015"/>
    </source>
</evidence>
<feature type="non-terminal residue" evidence="6">
    <location>
        <position position="1"/>
    </location>
</feature>
<feature type="region of interest" description="Disordered" evidence="4">
    <location>
        <begin position="1"/>
        <end position="65"/>
    </location>
</feature>
<dbReference type="AlphaFoldDB" id="A0A8H4YFS7"/>
<proteinExistence type="predicted"/>
<dbReference type="Proteomes" id="UP000573603">
    <property type="component" value="Unassembled WGS sequence"/>
</dbReference>
<evidence type="ECO:0000259" key="5">
    <source>
        <dbReference type="SMART" id="SM00906"/>
    </source>
</evidence>
<dbReference type="CDD" id="cd12148">
    <property type="entry name" value="fungal_TF_MHR"/>
    <property type="match status" value="1"/>
</dbReference>
<name>A0A8H4YFS7_9HYPO</name>
<keyword evidence="3" id="KW-0539">Nucleus</keyword>
<reference evidence="6 7" key="1">
    <citation type="journal article" date="2020" name="BMC Genomics">
        <title>Correction to: Identification and distribution of gene clusters required for synthesis of sphingolipid metabolism inhibitors in diverse species of the filamentous fungus Fusarium.</title>
        <authorList>
            <person name="Kim H.S."/>
            <person name="Lohmar J.M."/>
            <person name="Busman M."/>
            <person name="Brown D.W."/>
            <person name="Naumann T.A."/>
            <person name="Divon H.H."/>
            <person name="Lysoe E."/>
            <person name="Uhlig S."/>
            <person name="Proctor R.H."/>
        </authorList>
    </citation>
    <scope>NUCLEOTIDE SEQUENCE [LARGE SCALE GENOMIC DNA]</scope>
    <source>
        <strain evidence="6 7">NRRL 25214</strain>
    </source>
</reference>
<dbReference type="EMBL" id="JABEVY010000836">
    <property type="protein sequence ID" value="KAF5227307.1"/>
    <property type="molecule type" value="Genomic_DNA"/>
</dbReference>
<keyword evidence="2" id="KW-0804">Transcription</keyword>
<dbReference type="GO" id="GO:0008270">
    <property type="term" value="F:zinc ion binding"/>
    <property type="evidence" value="ECO:0007669"/>
    <property type="project" value="InterPro"/>
</dbReference>
<dbReference type="SMART" id="SM00906">
    <property type="entry name" value="Fungal_trans"/>
    <property type="match status" value="1"/>
</dbReference>
<evidence type="ECO:0000313" key="6">
    <source>
        <dbReference type="EMBL" id="KAF5227307.1"/>
    </source>
</evidence>
<protein>
    <recommendedName>
        <fullName evidence="5">Xylanolytic transcriptional activator regulatory domain-containing protein</fullName>
    </recommendedName>
</protein>
<keyword evidence="1" id="KW-0805">Transcription regulation</keyword>
<dbReference type="GO" id="GO:0000981">
    <property type="term" value="F:DNA-binding transcription factor activity, RNA polymerase II-specific"/>
    <property type="evidence" value="ECO:0007669"/>
    <property type="project" value="TreeGrafter"/>
</dbReference>
<dbReference type="Pfam" id="PF04082">
    <property type="entry name" value="Fungal_trans"/>
    <property type="match status" value="1"/>
</dbReference>
<gene>
    <name evidence="6" type="ORF">FANTH_14796</name>
</gene>
<accession>A0A8H4YFS7</accession>
<dbReference type="InterPro" id="IPR007219">
    <property type="entry name" value="XnlR_reg_dom"/>
</dbReference>
<evidence type="ECO:0000313" key="7">
    <source>
        <dbReference type="Proteomes" id="UP000573603"/>
    </source>
</evidence>
<evidence type="ECO:0000256" key="3">
    <source>
        <dbReference type="ARBA" id="ARBA00023242"/>
    </source>
</evidence>
<comment type="caution">
    <text evidence="6">The sequence shown here is derived from an EMBL/GenBank/DDBJ whole genome shotgun (WGS) entry which is preliminary data.</text>
</comment>
<keyword evidence="7" id="KW-1185">Reference proteome</keyword>
<dbReference type="GO" id="GO:0005634">
    <property type="term" value="C:nucleus"/>
    <property type="evidence" value="ECO:0007669"/>
    <property type="project" value="TreeGrafter"/>
</dbReference>
<feature type="domain" description="Xylanolytic transcriptional activator regulatory" evidence="5">
    <location>
        <begin position="307"/>
        <end position="376"/>
    </location>
</feature>
<evidence type="ECO:0000256" key="2">
    <source>
        <dbReference type="ARBA" id="ARBA00023163"/>
    </source>
</evidence>
<dbReference type="InterPro" id="IPR051127">
    <property type="entry name" value="Fungal_SecMet_Regulators"/>
</dbReference>
<evidence type="ECO:0000256" key="4">
    <source>
        <dbReference type="SAM" id="MobiDB-lite"/>
    </source>
</evidence>
<dbReference type="GO" id="GO:0006351">
    <property type="term" value="P:DNA-templated transcription"/>
    <property type="evidence" value="ECO:0007669"/>
    <property type="project" value="InterPro"/>
</dbReference>